<dbReference type="Proteomes" id="UP000015106">
    <property type="component" value="Chromosome 5"/>
</dbReference>
<organism evidence="1 2">
    <name type="scientific">Triticum urartu</name>
    <name type="common">Red wild einkorn</name>
    <name type="synonym">Crithodium urartu</name>
    <dbReference type="NCBI Taxonomy" id="4572"/>
    <lineage>
        <taxon>Eukaryota</taxon>
        <taxon>Viridiplantae</taxon>
        <taxon>Streptophyta</taxon>
        <taxon>Embryophyta</taxon>
        <taxon>Tracheophyta</taxon>
        <taxon>Spermatophyta</taxon>
        <taxon>Magnoliopsida</taxon>
        <taxon>Liliopsida</taxon>
        <taxon>Poales</taxon>
        <taxon>Poaceae</taxon>
        <taxon>BOP clade</taxon>
        <taxon>Pooideae</taxon>
        <taxon>Triticodae</taxon>
        <taxon>Triticeae</taxon>
        <taxon>Triticinae</taxon>
        <taxon>Triticum</taxon>
    </lineage>
</organism>
<reference evidence="1" key="2">
    <citation type="submission" date="2018-03" db="EMBL/GenBank/DDBJ databases">
        <title>The Triticum urartu genome reveals the dynamic nature of wheat genome evolution.</title>
        <authorList>
            <person name="Ling H."/>
            <person name="Ma B."/>
            <person name="Shi X."/>
            <person name="Liu H."/>
            <person name="Dong L."/>
            <person name="Sun H."/>
            <person name="Cao Y."/>
            <person name="Gao Q."/>
            <person name="Zheng S."/>
            <person name="Li Y."/>
            <person name="Yu Y."/>
            <person name="Du H."/>
            <person name="Qi M."/>
            <person name="Li Y."/>
            <person name="Yu H."/>
            <person name="Cui Y."/>
            <person name="Wang N."/>
            <person name="Chen C."/>
            <person name="Wu H."/>
            <person name="Zhao Y."/>
            <person name="Zhang J."/>
            <person name="Li Y."/>
            <person name="Zhou W."/>
            <person name="Zhang B."/>
            <person name="Hu W."/>
            <person name="Eijk M."/>
            <person name="Tang J."/>
            <person name="Witsenboer H."/>
            <person name="Zhao S."/>
            <person name="Li Z."/>
            <person name="Zhang A."/>
            <person name="Wang D."/>
            <person name="Liang C."/>
        </authorList>
    </citation>
    <scope>NUCLEOTIDE SEQUENCE [LARGE SCALE GENOMIC DNA]</scope>
    <source>
        <strain evidence="1">cv. G1812</strain>
    </source>
</reference>
<dbReference type="EnsemblPlants" id="TuG1812G0500004335.01.T01">
    <property type="protein sequence ID" value="TuG1812G0500004335.01.T01.cds243383"/>
    <property type="gene ID" value="TuG1812G0500004335.01"/>
</dbReference>
<name>A0A8R7QK48_TRIUA</name>
<dbReference type="AlphaFoldDB" id="A0A8R7QK48"/>
<sequence length="54" mass="6505">PTTQTYVHHRSPERYGPSFPTISTFAYTRSTWMKEQTEELPVDLFCMRYITQKF</sequence>
<evidence type="ECO:0000313" key="2">
    <source>
        <dbReference type="Proteomes" id="UP000015106"/>
    </source>
</evidence>
<keyword evidence="2" id="KW-1185">Reference proteome</keyword>
<evidence type="ECO:0000313" key="1">
    <source>
        <dbReference type="EnsemblPlants" id="TuG1812G0500004335.01.T01.cds243383"/>
    </source>
</evidence>
<accession>A0A8R7QK48</accession>
<proteinExistence type="predicted"/>
<reference evidence="2" key="1">
    <citation type="journal article" date="2013" name="Nature">
        <title>Draft genome of the wheat A-genome progenitor Triticum urartu.</title>
        <authorList>
            <person name="Ling H.Q."/>
            <person name="Zhao S."/>
            <person name="Liu D."/>
            <person name="Wang J."/>
            <person name="Sun H."/>
            <person name="Zhang C."/>
            <person name="Fan H."/>
            <person name="Li D."/>
            <person name="Dong L."/>
            <person name="Tao Y."/>
            <person name="Gao C."/>
            <person name="Wu H."/>
            <person name="Li Y."/>
            <person name="Cui Y."/>
            <person name="Guo X."/>
            <person name="Zheng S."/>
            <person name="Wang B."/>
            <person name="Yu K."/>
            <person name="Liang Q."/>
            <person name="Yang W."/>
            <person name="Lou X."/>
            <person name="Chen J."/>
            <person name="Feng M."/>
            <person name="Jian J."/>
            <person name="Zhang X."/>
            <person name="Luo G."/>
            <person name="Jiang Y."/>
            <person name="Liu J."/>
            <person name="Wang Z."/>
            <person name="Sha Y."/>
            <person name="Zhang B."/>
            <person name="Wu H."/>
            <person name="Tang D."/>
            <person name="Shen Q."/>
            <person name="Xue P."/>
            <person name="Zou S."/>
            <person name="Wang X."/>
            <person name="Liu X."/>
            <person name="Wang F."/>
            <person name="Yang Y."/>
            <person name="An X."/>
            <person name="Dong Z."/>
            <person name="Zhang K."/>
            <person name="Zhang X."/>
            <person name="Luo M.C."/>
            <person name="Dvorak J."/>
            <person name="Tong Y."/>
            <person name="Wang J."/>
            <person name="Yang H."/>
            <person name="Li Z."/>
            <person name="Wang D."/>
            <person name="Zhang A."/>
            <person name="Wang J."/>
        </authorList>
    </citation>
    <scope>NUCLEOTIDE SEQUENCE</scope>
    <source>
        <strain evidence="2">cv. G1812</strain>
    </source>
</reference>
<protein>
    <submittedName>
        <fullName evidence="1">Uncharacterized protein</fullName>
    </submittedName>
</protein>
<dbReference type="Gramene" id="TuG1812G0500004335.01.T01">
    <property type="protein sequence ID" value="TuG1812G0500004335.01.T01.cds243383"/>
    <property type="gene ID" value="TuG1812G0500004335.01"/>
</dbReference>
<reference evidence="1" key="3">
    <citation type="submission" date="2022-06" db="UniProtKB">
        <authorList>
            <consortium name="EnsemblPlants"/>
        </authorList>
    </citation>
    <scope>IDENTIFICATION</scope>
</reference>